<proteinExistence type="predicted"/>
<protein>
    <submittedName>
        <fullName evidence="2">Uncharacterized protein</fullName>
    </submittedName>
</protein>
<sequence length="143" mass="16825">MRPKRSVVRDEFVILPEGAKCKHCHRFVRCVQSSNMKKHLRYCQPEIFRIVQEADGNFTYNNTVMMSPMNLQNHPANPLRQQQQQLQHQYQQQQQQQQRQQEHEHQNGSSVSFTSEHISSFIESQLASFKQDSIDQQPSSSPE</sequence>
<evidence type="ECO:0000313" key="2">
    <source>
        <dbReference type="WBParaSite" id="ES5_v2.g24559.t1"/>
    </source>
</evidence>
<name>A0AC34G4L3_9BILA</name>
<dbReference type="Proteomes" id="UP000887579">
    <property type="component" value="Unplaced"/>
</dbReference>
<accession>A0AC34G4L3</accession>
<organism evidence="1 2">
    <name type="scientific">Panagrolaimus sp. ES5</name>
    <dbReference type="NCBI Taxonomy" id="591445"/>
    <lineage>
        <taxon>Eukaryota</taxon>
        <taxon>Metazoa</taxon>
        <taxon>Ecdysozoa</taxon>
        <taxon>Nematoda</taxon>
        <taxon>Chromadorea</taxon>
        <taxon>Rhabditida</taxon>
        <taxon>Tylenchina</taxon>
        <taxon>Panagrolaimomorpha</taxon>
        <taxon>Panagrolaimoidea</taxon>
        <taxon>Panagrolaimidae</taxon>
        <taxon>Panagrolaimus</taxon>
    </lineage>
</organism>
<evidence type="ECO:0000313" key="1">
    <source>
        <dbReference type="Proteomes" id="UP000887579"/>
    </source>
</evidence>
<reference evidence="2" key="1">
    <citation type="submission" date="2022-11" db="UniProtKB">
        <authorList>
            <consortium name="WormBaseParasite"/>
        </authorList>
    </citation>
    <scope>IDENTIFICATION</scope>
</reference>
<dbReference type="WBParaSite" id="ES5_v2.g24559.t1">
    <property type="protein sequence ID" value="ES5_v2.g24559.t1"/>
    <property type="gene ID" value="ES5_v2.g24559"/>
</dbReference>